<dbReference type="WBParaSite" id="BPAG_0000254701-mRNA-1">
    <property type="protein sequence ID" value="BPAG_0000254701-mRNA-1"/>
    <property type="gene ID" value="BPAG_0000254701"/>
</dbReference>
<accession>A0A0N4T2W7</accession>
<keyword evidence="2" id="KW-1185">Reference proteome</keyword>
<gene>
    <name evidence="1" type="ORF">BPAG_LOCUS2517</name>
</gene>
<proteinExistence type="predicted"/>
<protein>
    <submittedName>
        <fullName evidence="1 3">Uncharacterized protein</fullName>
    </submittedName>
</protein>
<name>A0A0N4T2W7_BRUPA</name>
<dbReference type="AlphaFoldDB" id="A0A0N4T2W7"/>
<dbReference type="EMBL" id="UZAD01000387">
    <property type="protein sequence ID" value="VDN83703.1"/>
    <property type="molecule type" value="Genomic_DNA"/>
</dbReference>
<sequence>MYDFYQQQRSPLSDKKEYNNFSQETFYSRKKFVCHFHKLEIPS</sequence>
<organism evidence="3">
    <name type="scientific">Brugia pahangi</name>
    <name type="common">Filarial nematode worm</name>
    <dbReference type="NCBI Taxonomy" id="6280"/>
    <lineage>
        <taxon>Eukaryota</taxon>
        <taxon>Metazoa</taxon>
        <taxon>Ecdysozoa</taxon>
        <taxon>Nematoda</taxon>
        <taxon>Chromadorea</taxon>
        <taxon>Rhabditida</taxon>
        <taxon>Spirurina</taxon>
        <taxon>Spiruromorpha</taxon>
        <taxon>Filarioidea</taxon>
        <taxon>Onchocercidae</taxon>
        <taxon>Brugia</taxon>
    </lineage>
</organism>
<evidence type="ECO:0000313" key="3">
    <source>
        <dbReference type="WBParaSite" id="BPAG_0000254701-mRNA-1"/>
    </source>
</evidence>
<reference evidence="3" key="1">
    <citation type="submission" date="2017-02" db="UniProtKB">
        <authorList>
            <consortium name="WormBaseParasite"/>
        </authorList>
    </citation>
    <scope>IDENTIFICATION</scope>
</reference>
<reference evidence="1 2" key="2">
    <citation type="submission" date="2018-11" db="EMBL/GenBank/DDBJ databases">
        <authorList>
            <consortium name="Pathogen Informatics"/>
        </authorList>
    </citation>
    <scope>NUCLEOTIDE SEQUENCE [LARGE SCALE GENOMIC DNA]</scope>
</reference>
<evidence type="ECO:0000313" key="1">
    <source>
        <dbReference type="EMBL" id="VDN83703.1"/>
    </source>
</evidence>
<dbReference type="Proteomes" id="UP000278627">
    <property type="component" value="Unassembled WGS sequence"/>
</dbReference>
<evidence type="ECO:0000313" key="2">
    <source>
        <dbReference type="Proteomes" id="UP000278627"/>
    </source>
</evidence>